<keyword evidence="1" id="KW-1133">Transmembrane helix</keyword>
<evidence type="ECO:0000313" key="2">
    <source>
        <dbReference type="EMBL" id="QKJ29803.1"/>
    </source>
</evidence>
<gene>
    <name evidence="2" type="ORF">HQ865_08545</name>
</gene>
<evidence type="ECO:0000313" key="3">
    <source>
        <dbReference type="Proteomes" id="UP000505355"/>
    </source>
</evidence>
<name>A0A7D4PTM1_9SPHI</name>
<proteinExistence type="predicted"/>
<feature type="transmembrane region" description="Helical" evidence="1">
    <location>
        <begin position="20"/>
        <end position="39"/>
    </location>
</feature>
<sequence length="137" mass="15081">MAKTNYVDSKAGKKKTAKKAGWVLVLLGIIFIFILLKFASNSGLRFSTGGLPTGDEAFAVAKDFVKATVRSSNVDFPGSGYQIGKKSDSVYVIKSVTELTSENGDKRRTNFKVMMEYHGGKQTDMKNWSLLNISEEQ</sequence>
<dbReference type="AlphaFoldDB" id="A0A7D4PTM1"/>
<dbReference type="EMBL" id="CP054139">
    <property type="protein sequence ID" value="QKJ29803.1"/>
    <property type="molecule type" value="Genomic_DNA"/>
</dbReference>
<evidence type="ECO:0000256" key="1">
    <source>
        <dbReference type="SAM" id="Phobius"/>
    </source>
</evidence>
<dbReference type="Proteomes" id="UP000505355">
    <property type="component" value="Chromosome"/>
</dbReference>
<evidence type="ECO:0008006" key="4">
    <source>
        <dbReference type="Google" id="ProtNLM"/>
    </source>
</evidence>
<dbReference type="KEGG" id="mmab:HQ865_08545"/>
<keyword evidence="1" id="KW-0812">Transmembrane</keyword>
<organism evidence="2 3">
    <name type="scientific">Mucilaginibacter mali</name>
    <dbReference type="NCBI Taxonomy" id="2740462"/>
    <lineage>
        <taxon>Bacteria</taxon>
        <taxon>Pseudomonadati</taxon>
        <taxon>Bacteroidota</taxon>
        <taxon>Sphingobacteriia</taxon>
        <taxon>Sphingobacteriales</taxon>
        <taxon>Sphingobacteriaceae</taxon>
        <taxon>Mucilaginibacter</taxon>
    </lineage>
</organism>
<accession>A0A7D4PTM1</accession>
<keyword evidence="3" id="KW-1185">Reference proteome</keyword>
<keyword evidence="1" id="KW-0472">Membrane</keyword>
<reference evidence="2 3" key="1">
    <citation type="submission" date="2020-05" db="EMBL/GenBank/DDBJ databases">
        <title>Mucilaginibacter mali sp. nov.</title>
        <authorList>
            <person name="Kim H.S."/>
            <person name="Lee K.C."/>
            <person name="Suh M.K."/>
            <person name="Kim J.-S."/>
            <person name="Han K.-I."/>
            <person name="Eom M.K."/>
            <person name="Shin Y.K."/>
            <person name="Lee J.-S."/>
        </authorList>
    </citation>
    <scope>NUCLEOTIDE SEQUENCE [LARGE SCALE GENOMIC DNA]</scope>
    <source>
        <strain evidence="2 3">G2-14</strain>
    </source>
</reference>
<dbReference type="RefSeq" id="WP_173414495.1">
    <property type="nucleotide sequence ID" value="NZ_CP054139.1"/>
</dbReference>
<protein>
    <recommendedName>
        <fullName evidence="4">Cytochrome oxidase complex assembly protein 1</fullName>
    </recommendedName>
</protein>